<feature type="signal peptide" evidence="1">
    <location>
        <begin position="1"/>
        <end position="19"/>
    </location>
</feature>
<dbReference type="Proteomes" id="UP000445582">
    <property type="component" value="Unassembled WGS sequence"/>
</dbReference>
<proteinExistence type="predicted"/>
<protein>
    <submittedName>
        <fullName evidence="2">Entericidin</fullName>
    </submittedName>
</protein>
<dbReference type="AlphaFoldDB" id="A0A844YF29"/>
<keyword evidence="3" id="KW-1185">Reference proteome</keyword>
<dbReference type="OrthoDB" id="7363288at2"/>
<comment type="caution">
    <text evidence="2">The sequence shown here is derived from an EMBL/GenBank/DDBJ whole genome shotgun (WGS) entry which is preliminary data.</text>
</comment>
<accession>A0A844YF29</accession>
<dbReference type="PROSITE" id="PS51257">
    <property type="entry name" value="PROKAR_LIPOPROTEIN"/>
    <property type="match status" value="1"/>
</dbReference>
<evidence type="ECO:0000313" key="3">
    <source>
        <dbReference type="Proteomes" id="UP000445582"/>
    </source>
</evidence>
<feature type="chain" id="PRO_5032565802" evidence="1">
    <location>
        <begin position="20"/>
        <end position="44"/>
    </location>
</feature>
<reference evidence="2 3" key="1">
    <citation type="submission" date="2019-12" db="EMBL/GenBank/DDBJ databases">
        <title>Genomic-based taxomic classification of the family Erythrobacteraceae.</title>
        <authorList>
            <person name="Xu L."/>
        </authorList>
    </citation>
    <scope>NUCLEOTIDE SEQUENCE [LARGE SCALE GENOMIC DNA]</scope>
    <source>
        <strain evidence="2 3">MCCC 1A09965</strain>
    </source>
</reference>
<dbReference type="RefSeq" id="WP_160671171.1">
    <property type="nucleotide sequence ID" value="NZ_WTYN01000001.1"/>
</dbReference>
<organism evidence="2 3">
    <name type="scientific">Qipengyuania oceanensis</name>
    <dbReference type="NCBI Taxonomy" id="1463597"/>
    <lineage>
        <taxon>Bacteria</taxon>
        <taxon>Pseudomonadati</taxon>
        <taxon>Pseudomonadota</taxon>
        <taxon>Alphaproteobacteria</taxon>
        <taxon>Sphingomonadales</taxon>
        <taxon>Erythrobacteraceae</taxon>
        <taxon>Qipengyuania</taxon>
    </lineage>
</organism>
<keyword evidence="1" id="KW-0732">Signal</keyword>
<evidence type="ECO:0000313" key="2">
    <source>
        <dbReference type="EMBL" id="MXO61959.1"/>
    </source>
</evidence>
<name>A0A844YF29_9SPHN</name>
<evidence type="ECO:0000256" key="1">
    <source>
        <dbReference type="SAM" id="SignalP"/>
    </source>
</evidence>
<sequence>MKKLLAVVALGTSMLALQACNTVRGAVDDVESVGDCVDGVDNNC</sequence>
<dbReference type="EMBL" id="WTYN01000001">
    <property type="protein sequence ID" value="MXO61959.1"/>
    <property type="molecule type" value="Genomic_DNA"/>
</dbReference>
<gene>
    <name evidence="2" type="ORF">GRI48_02940</name>
</gene>